<keyword evidence="4" id="KW-0238">DNA-binding</keyword>
<evidence type="ECO:0000256" key="2">
    <source>
        <dbReference type="ARBA" id="ARBA00023015"/>
    </source>
</evidence>
<keyword evidence="5" id="KW-0804">Transcription</keyword>
<dbReference type="InterPro" id="IPR036388">
    <property type="entry name" value="WH-like_DNA-bd_sf"/>
</dbReference>
<evidence type="ECO:0000259" key="6">
    <source>
        <dbReference type="Pfam" id="PF04542"/>
    </source>
</evidence>
<evidence type="ECO:0000256" key="5">
    <source>
        <dbReference type="ARBA" id="ARBA00023163"/>
    </source>
</evidence>
<dbReference type="InterPro" id="IPR013249">
    <property type="entry name" value="RNA_pol_sigma70_r4_t2"/>
</dbReference>
<dbReference type="SUPFAM" id="SSF88946">
    <property type="entry name" value="Sigma2 domain of RNA polymerase sigma factors"/>
    <property type="match status" value="1"/>
</dbReference>
<feature type="domain" description="RNA polymerase sigma factor 70 region 4 type 2" evidence="7">
    <location>
        <begin position="122"/>
        <end position="173"/>
    </location>
</feature>
<accession>A0A0K1Q4C3</accession>
<dbReference type="InterPro" id="IPR007627">
    <property type="entry name" value="RNA_pol_sigma70_r2"/>
</dbReference>
<dbReference type="NCBIfam" id="TIGR02937">
    <property type="entry name" value="sigma70-ECF"/>
    <property type="match status" value="1"/>
</dbReference>
<dbReference type="SUPFAM" id="SSF88659">
    <property type="entry name" value="Sigma3 and sigma4 domains of RNA polymerase sigma factors"/>
    <property type="match status" value="1"/>
</dbReference>
<dbReference type="Pfam" id="PF04542">
    <property type="entry name" value="Sigma70_r2"/>
    <property type="match status" value="1"/>
</dbReference>
<dbReference type="STRING" id="1391654.AKJ09_07354"/>
<dbReference type="Proteomes" id="UP000064967">
    <property type="component" value="Chromosome"/>
</dbReference>
<feature type="domain" description="RNA polymerase sigma-70 region 2" evidence="6">
    <location>
        <begin position="30"/>
        <end position="96"/>
    </location>
</feature>
<keyword evidence="9" id="KW-1185">Reference proteome</keyword>
<dbReference type="AlphaFoldDB" id="A0A0K1Q4C3"/>
<keyword evidence="3" id="KW-0731">Sigma factor</keyword>
<dbReference type="RefSeq" id="WP_146651935.1">
    <property type="nucleotide sequence ID" value="NZ_CP012333.1"/>
</dbReference>
<reference evidence="8 9" key="1">
    <citation type="submission" date="2015-08" db="EMBL/GenBank/DDBJ databases">
        <authorList>
            <person name="Babu N.S."/>
            <person name="Beckwith C.J."/>
            <person name="Beseler K.G."/>
            <person name="Brison A."/>
            <person name="Carone J.V."/>
            <person name="Caskin T.P."/>
            <person name="Diamond M."/>
            <person name="Durham M.E."/>
            <person name="Foxe J.M."/>
            <person name="Go M."/>
            <person name="Henderson B.A."/>
            <person name="Jones I.B."/>
            <person name="McGettigan J.A."/>
            <person name="Micheletti S.J."/>
            <person name="Nasrallah M.E."/>
            <person name="Ortiz D."/>
            <person name="Piller C.R."/>
            <person name="Privatt S.R."/>
            <person name="Schneider S.L."/>
            <person name="Sharp S."/>
            <person name="Smith T.C."/>
            <person name="Stanton J.D."/>
            <person name="Ullery H.E."/>
            <person name="Wilson R.J."/>
            <person name="Serrano M.G."/>
            <person name="Buck G."/>
            <person name="Lee V."/>
            <person name="Wang Y."/>
            <person name="Carvalho R."/>
            <person name="Voegtly L."/>
            <person name="Shi R."/>
            <person name="Duckworth R."/>
            <person name="Johnson A."/>
            <person name="Loviza R."/>
            <person name="Walstead R."/>
            <person name="Shah Z."/>
            <person name="Kiflezghi M."/>
            <person name="Wade K."/>
            <person name="Ball S.L."/>
            <person name="Bradley K.W."/>
            <person name="Asai D.J."/>
            <person name="Bowman C.A."/>
            <person name="Russell D.A."/>
            <person name="Pope W.H."/>
            <person name="Jacobs-Sera D."/>
            <person name="Hendrix R.W."/>
            <person name="Hatfull G.F."/>
        </authorList>
    </citation>
    <scope>NUCLEOTIDE SEQUENCE [LARGE SCALE GENOMIC DNA]</scope>
    <source>
        <strain evidence="8 9">DSM 27648</strain>
    </source>
</reference>
<evidence type="ECO:0000313" key="9">
    <source>
        <dbReference type="Proteomes" id="UP000064967"/>
    </source>
</evidence>
<name>A0A0K1Q4C3_9BACT</name>
<evidence type="ECO:0000256" key="3">
    <source>
        <dbReference type="ARBA" id="ARBA00023082"/>
    </source>
</evidence>
<dbReference type="Pfam" id="PF08281">
    <property type="entry name" value="Sigma70_r4_2"/>
    <property type="match status" value="1"/>
</dbReference>
<protein>
    <submittedName>
        <fullName evidence="8">RNA polymerase sigma factor RpoE</fullName>
    </submittedName>
</protein>
<dbReference type="PANTHER" id="PTHR43133:SF8">
    <property type="entry name" value="RNA POLYMERASE SIGMA FACTOR HI_1459-RELATED"/>
    <property type="match status" value="1"/>
</dbReference>
<evidence type="ECO:0000256" key="4">
    <source>
        <dbReference type="ARBA" id="ARBA00023125"/>
    </source>
</evidence>
<dbReference type="KEGG" id="llu:AKJ09_07354"/>
<dbReference type="OrthoDB" id="3821507at2"/>
<comment type="similarity">
    <text evidence="1">Belongs to the sigma-70 factor family. ECF subfamily.</text>
</comment>
<dbReference type="Gene3D" id="1.10.10.10">
    <property type="entry name" value="Winged helix-like DNA-binding domain superfamily/Winged helix DNA-binding domain"/>
    <property type="match status" value="1"/>
</dbReference>
<dbReference type="GO" id="GO:0016987">
    <property type="term" value="F:sigma factor activity"/>
    <property type="evidence" value="ECO:0007669"/>
    <property type="project" value="UniProtKB-KW"/>
</dbReference>
<dbReference type="Gene3D" id="1.10.1740.10">
    <property type="match status" value="1"/>
</dbReference>
<sequence length="183" mass="20885">MNGSIFRLAGRAMPGASASAPAARTTIEQLVTTHLPFVWRSLRHLGVHPTDVDDQTQEVFLVAHRRLPQWDGENPRPWLYAIARRCAAAYRRRSHRRHERSVANVPESTDTRDPSARTEIDLLNRVVDSLDEDKRAVFLLYEVEEMSMREVAKAVGCSIPTAYARFQAARRELTHALELEEKK</sequence>
<dbReference type="EMBL" id="CP012333">
    <property type="protein sequence ID" value="AKV00691.1"/>
    <property type="molecule type" value="Genomic_DNA"/>
</dbReference>
<dbReference type="InterPro" id="IPR013325">
    <property type="entry name" value="RNA_pol_sigma_r2"/>
</dbReference>
<dbReference type="InterPro" id="IPR014284">
    <property type="entry name" value="RNA_pol_sigma-70_dom"/>
</dbReference>
<dbReference type="GO" id="GO:0006352">
    <property type="term" value="P:DNA-templated transcription initiation"/>
    <property type="evidence" value="ECO:0007669"/>
    <property type="project" value="InterPro"/>
</dbReference>
<evidence type="ECO:0000256" key="1">
    <source>
        <dbReference type="ARBA" id="ARBA00010641"/>
    </source>
</evidence>
<gene>
    <name evidence="8" type="ORF">AKJ09_07354</name>
</gene>
<evidence type="ECO:0000259" key="7">
    <source>
        <dbReference type="Pfam" id="PF08281"/>
    </source>
</evidence>
<dbReference type="InterPro" id="IPR039425">
    <property type="entry name" value="RNA_pol_sigma-70-like"/>
</dbReference>
<dbReference type="GO" id="GO:0003677">
    <property type="term" value="F:DNA binding"/>
    <property type="evidence" value="ECO:0007669"/>
    <property type="project" value="UniProtKB-KW"/>
</dbReference>
<dbReference type="PANTHER" id="PTHR43133">
    <property type="entry name" value="RNA POLYMERASE ECF-TYPE SIGMA FACTO"/>
    <property type="match status" value="1"/>
</dbReference>
<keyword evidence="2" id="KW-0805">Transcription regulation</keyword>
<evidence type="ECO:0000313" key="8">
    <source>
        <dbReference type="EMBL" id="AKV00691.1"/>
    </source>
</evidence>
<organism evidence="8 9">
    <name type="scientific">Labilithrix luteola</name>
    <dbReference type="NCBI Taxonomy" id="1391654"/>
    <lineage>
        <taxon>Bacteria</taxon>
        <taxon>Pseudomonadati</taxon>
        <taxon>Myxococcota</taxon>
        <taxon>Polyangia</taxon>
        <taxon>Polyangiales</taxon>
        <taxon>Labilitrichaceae</taxon>
        <taxon>Labilithrix</taxon>
    </lineage>
</organism>
<proteinExistence type="inferred from homology"/>
<dbReference type="InterPro" id="IPR013324">
    <property type="entry name" value="RNA_pol_sigma_r3/r4-like"/>
</dbReference>